<dbReference type="EMBL" id="UOEK01000490">
    <property type="protein sequence ID" value="VAW08766.1"/>
    <property type="molecule type" value="Genomic_DNA"/>
</dbReference>
<dbReference type="AlphaFoldDB" id="A0A3B0TNY2"/>
<accession>A0A3B0TNY2</accession>
<reference evidence="1" key="1">
    <citation type="submission" date="2018-06" db="EMBL/GenBank/DDBJ databases">
        <authorList>
            <person name="Zhirakovskaya E."/>
        </authorList>
    </citation>
    <scope>NUCLEOTIDE SEQUENCE</scope>
</reference>
<gene>
    <name evidence="1" type="ORF">MNBD_ACTINO02-2773</name>
</gene>
<organism evidence="1">
    <name type="scientific">hydrothermal vent metagenome</name>
    <dbReference type="NCBI Taxonomy" id="652676"/>
    <lineage>
        <taxon>unclassified sequences</taxon>
        <taxon>metagenomes</taxon>
        <taxon>ecological metagenomes</taxon>
    </lineage>
</organism>
<proteinExistence type="predicted"/>
<name>A0A3B0TNY2_9ZZZZ</name>
<sequence>MNNGVARTALVTDLLRGDGPYQAIAEDFVVQRCSFCTGAVDNDVRFNEQGYLCTPCLSLEVAV</sequence>
<evidence type="ECO:0000313" key="1">
    <source>
        <dbReference type="EMBL" id="VAW08766.1"/>
    </source>
</evidence>
<protein>
    <submittedName>
        <fullName evidence="1">Uncharacterized protein</fullName>
    </submittedName>
</protein>